<sequence length="927" mass="98488">MFCRQAADTSVIVTRCATGHLRAGAAEMCGWRQKMEDPVPCSWRTTPGASSACWTGTAGALSARPSSRGASARSCGVAPLRTTPPWSASCRGSTGSSSSQSRSGGGSTGTFALVERPGPEGAAGRYRVRVASLGDSRVLHGRAGGEMVAGAGTDGALTRDHKPDLPDERARIERAGGVVEVVKREARVNGELAVSRAFGDARYKKVGVTCEPEMATIDCEASDFLVLVCDGIVRDGLANRDVVGLVAAVLRAGGPAADAGAAAAAVCRRAFAAGSRDNLSCLVVQLAGGAAGSARPRELQPGPFAQVRHAGFRRVYAATAERAGMTLAGAVELRFDEARRQLDAVLSGEGGGEDDDAAAEALSEELAAFGGGPAGELAPGSAERRQWFSTWLDGHALEEGSDPSKMSHREIVELLERRPELQAEMAAKGKVSTLDFRRKRTEKIVRVGPLGELRAAMTRSPACIWDDEFAVLSGRHGLVVKEDLADKISKIKFLLPNSRDPKAPPKKFSAWLPTVVLTEVSDPPPASGSSGSQGSRPVEPPTAAEEAPGEGERQDAEPPAVPDSWSLPSVGSTVVAPPLDDLKAAVEITPGLGWFEKLKSVCGKKGVVAQHDLKVDYCMASAAFCKLVEATEVDGMWPKRYRRARSREKFRIGKINTAGAKPGLSFGDAIVGVSDAELMRYITPGLCPLCRAPDSVGRRLYGCQREEVAASRQAADAPANFLARAQDGGAQFFEALTFRHPAAEWPVLSDEHEPDLYDMSGQKIPRGQFDGKLKDIEQLPPPERWIGQAIRRADREAKRALDLHPRASTAEWQQHDSSIESLEMAARLAANVLPRVPRAHHQRQPRRESPRKVIEQATSWHNWESWPRGHRSGDFAAASGSAGGVRCRGVVGEELGERPKARAGCGEPALNPHLSGTARQGGGGVPS</sequence>
<dbReference type="EMBL" id="CAUYUJ010016421">
    <property type="protein sequence ID" value="CAK0865152.1"/>
    <property type="molecule type" value="Genomic_DNA"/>
</dbReference>
<dbReference type="Gene3D" id="3.60.40.10">
    <property type="entry name" value="PPM-type phosphatase domain"/>
    <property type="match status" value="1"/>
</dbReference>
<reference evidence="3" key="1">
    <citation type="submission" date="2023-10" db="EMBL/GenBank/DDBJ databases">
        <authorList>
            <person name="Chen Y."/>
            <person name="Shah S."/>
            <person name="Dougan E. K."/>
            <person name="Thang M."/>
            <person name="Chan C."/>
        </authorList>
    </citation>
    <scope>NUCLEOTIDE SEQUENCE [LARGE SCALE GENOMIC DNA]</scope>
</reference>
<proteinExistence type="predicted"/>
<protein>
    <recommendedName>
        <fullName evidence="2">PPM-type phosphatase domain-containing protein</fullName>
    </recommendedName>
</protein>
<evidence type="ECO:0000313" key="4">
    <source>
        <dbReference type="Proteomes" id="UP001189429"/>
    </source>
</evidence>
<dbReference type="PANTHER" id="PTHR47992">
    <property type="entry name" value="PROTEIN PHOSPHATASE"/>
    <property type="match status" value="1"/>
</dbReference>
<name>A0ABN9UY09_9DINO</name>
<feature type="compositionally biased region" description="Low complexity" evidence="1">
    <location>
        <begin position="527"/>
        <end position="546"/>
    </location>
</feature>
<dbReference type="InterPro" id="IPR036457">
    <property type="entry name" value="PPM-type-like_dom_sf"/>
</dbReference>
<accession>A0ABN9UY09</accession>
<evidence type="ECO:0000259" key="2">
    <source>
        <dbReference type="PROSITE" id="PS51746"/>
    </source>
</evidence>
<dbReference type="Pfam" id="PF00481">
    <property type="entry name" value="PP2C"/>
    <property type="match status" value="1"/>
</dbReference>
<gene>
    <name evidence="3" type="ORF">PCOR1329_LOCUS52749</name>
</gene>
<comment type="caution">
    <text evidence="3">The sequence shown here is derived from an EMBL/GenBank/DDBJ whole genome shotgun (WGS) entry which is preliminary data.</text>
</comment>
<feature type="compositionally biased region" description="Low complexity" evidence="1">
    <location>
        <begin position="87"/>
        <end position="102"/>
    </location>
</feature>
<dbReference type="SMART" id="SM00332">
    <property type="entry name" value="PP2Cc"/>
    <property type="match status" value="1"/>
</dbReference>
<feature type="compositionally biased region" description="Basic and acidic residues" evidence="1">
    <location>
        <begin position="845"/>
        <end position="854"/>
    </location>
</feature>
<dbReference type="Proteomes" id="UP001189429">
    <property type="component" value="Unassembled WGS sequence"/>
</dbReference>
<organism evidence="3 4">
    <name type="scientific">Prorocentrum cordatum</name>
    <dbReference type="NCBI Taxonomy" id="2364126"/>
    <lineage>
        <taxon>Eukaryota</taxon>
        <taxon>Sar</taxon>
        <taxon>Alveolata</taxon>
        <taxon>Dinophyceae</taxon>
        <taxon>Prorocentrales</taxon>
        <taxon>Prorocentraceae</taxon>
        <taxon>Prorocentrum</taxon>
    </lineage>
</organism>
<dbReference type="SUPFAM" id="SSF81606">
    <property type="entry name" value="PP2C-like"/>
    <property type="match status" value="1"/>
</dbReference>
<dbReference type="PROSITE" id="PS51746">
    <property type="entry name" value="PPM_2"/>
    <property type="match status" value="1"/>
</dbReference>
<dbReference type="InterPro" id="IPR001932">
    <property type="entry name" value="PPM-type_phosphatase-like_dom"/>
</dbReference>
<evidence type="ECO:0000313" key="3">
    <source>
        <dbReference type="EMBL" id="CAK0865152.1"/>
    </source>
</evidence>
<keyword evidence="4" id="KW-1185">Reference proteome</keyword>
<feature type="region of interest" description="Disordered" evidence="1">
    <location>
        <begin position="521"/>
        <end position="567"/>
    </location>
</feature>
<evidence type="ECO:0000256" key="1">
    <source>
        <dbReference type="SAM" id="MobiDB-lite"/>
    </source>
</evidence>
<dbReference type="InterPro" id="IPR015655">
    <property type="entry name" value="PP2C"/>
</dbReference>
<dbReference type="CDD" id="cd00143">
    <property type="entry name" value="PP2Cc"/>
    <property type="match status" value="1"/>
</dbReference>
<feature type="region of interest" description="Disordered" evidence="1">
    <location>
        <begin position="898"/>
        <end position="927"/>
    </location>
</feature>
<feature type="region of interest" description="Disordered" evidence="1">
    <location>
        <begin position="835"/>
        <end position="854"/>
    </location>
</feature>
<feature type="region of interest" description="Disordered" evidence="1">
    <location>
        <begin position="86"/>
        <end position="118"/>
    </location>
</feature>
<feature type="domain" description="PPM-type phosphatase" evidence="2">
    <location>
        <begin position="22"/>
        <end position="286"/>
    </location>
</feature>